<dbReference type="EMBL" id="VSRR010080764">
    <property type="protein sequence ID" value="MPC89357.1"/>
    <property type="molecule type" value="Genomic_DNA"/>
</dbReference>
<proteinExistence type="predicted"/>
<name>A0A5B7J734_PORTR</name>
<comment type="caution">
    <text evidence="1">The sequence shown here is derived from an EMBL/GenBank/DDBJ whole genome shotgun (WGS) entry which is preliminary data.</text>
</comment>
<sequence>MPLIYYGASEFVVSHRHHHHHHHLYLQCLFEVVVVVQEEVRRKEGRKEGVEGMKVMVMALEWYGIDVSCSPVPPFYSHSLPPPPLLFPLPSFCYYSSSSSSSSSSSLYPLVRKFFASPEYTEGHEMVTCCSVSWML</sequence>
<dbReference type="AlphaFoldDB" id="A0A5B7J734"/>
<dbReference type="Proteomes" id="UP000324222">
    <property type="component" value="Unassembled WGS sequence"/>
</dbReference>
<reference evidence="1 2" key="1">
    <citation type="submission" date="2019-05" db="EMBL/GenBank/DDBJ databases">
        <title>Another draft genome of Portunus trituberculatus and its Hox gene families provides insights of decapod evolution.</title>
        <authorList>
            <person name="Jeong J.-H."/>
            <person name="Song I."/>
            <person name="Kim S."/>
            <person name="Choi T."/>
            <person name="Kim D."/>
            <person name="Ryu S."/>
            <person name="Kim W."/>
        </authorList>
    </citation>
    <scope>NUCLEOTIDE SEQUENCE [LARGE SCALE GENOMIC DNA]</scope>
    <source>
        <tissue evidence="1">Muscle</tissue>
    </source>
</reference>
<organism evidence="1 2">
    <name type="scientific">Portunus trituberculatus</name>
    <name type="common">Swimming crab</name>
    <name type="synonym">Neptunus trituberculatus</name>
    <dbReference type="NCBI Taxonomy" id="210409"/>
    <lineage>
        <taxon>Eukaryota</taxon>
        <taxon>Metazoa</taxon>
        <taxon>Ecdysozoa</taxon>
        <taxon>Arthropoda</taxon>
        <taxon>Crustacea</taxon>
        <taxon>Multicrustacea</taxon>
        <taxon>Malacostraca</taxon>
        <taxon>Eumalacostraca</taxon>
        <taxon>Eucarida</taxon>
        <taxon>Decapoda</taxon>
        <taxon>Pleocyemata</taxon>
        <taxon>Brachyura</taxon>
        <taxon>Eubrachyura</taxon>
        <taxon>Portunoidea</taxon>
        <taxon>Portunidae</taxon>
        <taxon>Portuninae</taxon>
        <taxon>Portunus</taxon>
    </lineage>
</organism>
<accession>A0A5B7J734</accession>
<evidence type="ECO:0000313" key="2">
    <source>
        <dbReference type="Proteomes" id="UP000324222"/>
    </source>
</evidence>
<gene>
    <name evidence="1" type="ORF">E2C01_084299</name>
</gene>
<evidence type="ECO:0000313" key="1">
    <source>
        <dbReference type="EMBL" id="MPC89357.1"/>
    </source>
</evidence>
<keyword evidence="2" id="KW-1185">Reference proteome</keyword>
<protein>
    <submittedName>
        <fullName evidence="1">Uncharacterized protein</fullName>
    </submittedName>
</protein>